<accession>H8I8V6</accession>
<organism evidence="1 2">
    <name type="scientific">Methanocella conradii (strain DSM 24694 / JCM 17849 / CGMCC 1.5162 / HZ254)</name>
    <dbReference type="NCBI Taxonomy" id="1041930"/>
    <lineage>
        <taxon>Archaea</taxon>
        <taxon>Methanobacteriati</taxon>
        <taxon>Methanobacteriota</taxon>
        <taxon>Stenosarchaea group</taxon>
        <taxon>Methanomicrobia</taxon>
        <taxon>Methanocellales</taxon>
        <taxon>Methanocellaceae</taxon>
        <taxon>Methanocella</taxon>
    </lineage>
</organism>
<protein>
    <submittedName>
        <fullName evidence="1">Nucleoside 2-deoxyribosyltransferase</fullName>
        <ecNumber evidence="1">2.4.2.6</ecNumber>
    </submittedName>
</protein>
<reference evidence="1 2" key="1">
    <citation type="journal article" date="2012" name="J. Bacteriol.">
        <title>Complete genome sequence of a thermophilic methanogen, Methanocella conradii HZ254, isolated from Chinese rice field soil.</title>
        <authorList>
            <person name="Lu Z."/>
            <person name="Lu Y."/>
        </authorList>
    </citation>
    <scope>NUCLEOTIDE SEQUENCE [LARGE SCALE GENOMIC DNA]</scope>
    <source>
        <strain evidence="2">DSM 24694 / JCM 17849 / CGMCC 1.5162 / HZ254</strain>
    </source>
</reference>
<dbReference type="GO" id="GO:0050144">
    <property type="term" value="F:nucleoside deoxyribosyltransferase activity"/>
    <property type="evidence" value="ECO:0007669"/>
    <property type="project" value="UniProtKB-EC"/>
</dbReference>
<dbReference type="Proteomes" id="UP000005233">
    <property type="component" value="Chromosome"/>
</dbReference>
<dbReference type="Gene3D" id="3.40.50.450">
    <property type="match status" value="1"/>
</dbReference>
<dbReference type="eggNOG" id="arCOG02434">
    <property type="taxonomic scope" value="Archaea"/>
</dbReference>
<dbReference type="AlphaFoldDB" id="H8I8V6"/>
<dbReference type="Pfam" id="PF05014">
    <property type="entry name" value="Nuc_deoxyrib_tr"/>
    <property type="match status" value="1"/>
</dbReference>
<keyword evidence="1" id="KW-0328">Glycosyltransferase</keyword>
<dbReference type="KEGG" id="mez:Mtc_1681"/>
<keyword evidence="2" id="KW-1185">Reference proteome</keyword>
<dbReference type="HOGENOM" id="CLU_1792120_0_0_2"/>
<dbReference type="SUPFAM" id="SSF52309">
    <property type="entry name" value="N-(deoxy)ribosyltransferase-like"/>
    <property type="match status" value="1"/>
</dbReference>
<dbReference type="SMR" id="H8I8V6"/>
<dbReference type="InterPro" id="IPR007710">
    <property type="entry name" value="Nucleoside_deoxyribTrfase"/>
</dbReference>
<gene>
    <name evidence="1" type="ordered locus">Mtc_1681</name>
</gene>
<dbReference type="EC" id="2.4.2.6" evidence="1"/>
<dbReference type="STRING" id="1041930.Mtc_1681"/>
<proteinExistence type="predicted"/>
<evidence type="ECO:0000313" key="2">
    <source>
        <dbReference type="Proteomes" id="UP000005233"/>
    </source>
</evidence>
<dbReference type="EMBL" id="CP003243">
    <property type="protein sequence ID" value="AFD00427.1"/>
    <property type="molecule type" value="Genomic_DNA"/>
</dbReference>
<name>H8I8V6_METCZ</name>
<evidence type="ECO:0000313" key="1">
    <source>
        <dbReference type="EMBL" id="AFD00427.1"/>
    </source>
</evidence>
<keyword evidence="1" id="KW-0808">Transferase</keyword>
<sequence length="144" mass="16393">MLQYQILMRLFLSGPFFSDEEAERIDRVKGALEKLGFEVYSTSHRNPPIDLGSKAQKSRRFKLLCKEIEKSDGLFAVLDGKDPGTIWEMGYASALGKPVVAFTEGEPFFSLMLDGSALWINGFGKIDKKVKKFYEKKPFTRRQS</sequence>